<dbReference type="NCBIfam" id="TIGR00453">
    <property type="entry name" value="ispD"/>
    <property type="match status" value="1"/>
</dbReference>
<accession>A0A8J6MH13</accession>
<dbReference type="GO" id="GO:0019288">
    <property type="term" value="P:isopentenyl diphosphate biosynthetic process, methylerythritol 4-phosphate pathway"/>
    <property type="evidence" value="ECO:0007669"/>
    <property type="project" value="UniProtKB-UniRule"/>
</dbReference>
<evidence type="ECO:0000256" key="3">
    <source>
        <dbReference type="ARBA" id="ARBA00023229"/>
    </source>
</evidence>
<evidence type="ECO:0000256" key="1">
    <source>
        <dbReference type="ARBA" id="ARBA00022679"/>
    </source>
</evidence>
<evidence type="ECO:0000256" key="2">
    <source>
        <dbReference type="ARBA" id="ARBA00022695"/>
    </source>
</evidence>
<dbReference type="CDD" id="cd02516">
    <property type="entry name" value="CDP-ME_synthetase"/>
    <property type="match status" value="1"/>
</dbReference>
<dbReference type="AlphaFoldDB" id="A0A8J6MH13"/>
<dbReference type="InterPro" id="IPR050088">
    <property type="entry name" value="IspD/TarI_cytidylyltransf_bact"/>
</dbReference>
<dbReference type="PANTHER" id="PTHR32125:SF4">
    <property type="entry name" value="2-C-METHYL-D-ERYTHRITOL 4-PHOSPHATE CYTIDYLYLTRANSFERASE, CHLOROPLASTIC"/>
    <property type="match status" value="1"/>
</dbReference>
<feature type="site" description="Positions MEP for the nucleophilic attack" evidence="4">
    <location>
        <position position="223"/>
    </location>
</feature>
<dbReference type="HAMAP" id="MF_00108">
    <property type="entry name" value="IspD"/>
    <property type="match status" value="1"/>
</dbReference>
<proteinExistence type="inferred from homology"/>
<evidence type="ECO:0000256" key="4">
    <source>
        <dbReference type="HAMAP-Rule" id="MF_00108"/>
    </source>
</evidence>
<dbReference type="EC" id="2.7.7.60" evidence="4"/>
<dbReference type="SUPFAM" id="SSF53448">
    <property type="entry name" value="Nucleotide-diphospho-sugar transferases"/>
    <property type="match status" value="1"/>
</dbReference>
<evidence type="ECO:0000313" key="5">
    <source>
        <dbReference type="EMBL" id="MBC5737913.1"/>
    </source>
</evidence>
<dbReference type="Pfam" id="PF01128">
    <property type="entry name" value="IspD"/>
    <property type="match status" value="1"/>
</dbReference>
<feature type="site" description="Positions MEP for the nucleophilic attack" evidence="4">
    <location>
        <position position="167"/>
    </location>
</feature>
<feature type="site" description="Transition state stabilizer" evidence="4">
    <location>
        <position position="30"/>
    </location>
</feature>
<dbReference type="Proteomes" id="UP000607645">
    <property type="component" value="Unassembled WGS sequence"/>
</dbReference>
<comment type="caution">
    <text evidence="5">The sequence shown here is derived from an EMBL/GenBank/DDBJ whole genome shotgun (WGS) entry which is preliminary data.</text>
</comment>
<dbReference type="InterPro" id="IPR001228">
    <property type="entry name" value="IspD"/>
</dbReference>
<reference evidence="5" key="1">
    <citation type="submission" date="2020-08" db="EMBL/GenBank/DDBJ databases">
        <title>Genome public.</title>
        <authorList>
            <person name="Liu C."/>
            <person name="Sun Q."/>
        </authorList>
    </citation>
    <scope>NUCLEOTIDE SEQUENCE</scope>
    <source>
        <strain evidence="5">NSJ-52</strain>
    </source>
</reference>
<dbReference type="PANTHER" id="PTHR32125">
    <property type="entry name" value="2-C-METHYL-D-ERYTHRITOL 4-PHOSPHATE CYTIDYLYLTRANSFERASE, CHLOROPLASTIC"/>
    <property type="match status" value="1"/>
</dbReference>
<dbReference type="InterPro" id="IPR034683">
    <property type="entry name" value="IspD/TarI"/>
</dbReference>
<dbReference type="Gene3D" id="3.90.550.10">
    <property type="entry name" value="Spore Coat Polysaccharide Biosynthesis Protein SpsA, Chain A"/>
    <property type="match status" value="1"/>
</dbReference>
<dbReference type="FunFam" id="3.90.550.10:FF:000003">
    <property type="entry name" value="2-C-methyl-D-erythritol 4-phosphate cytidylyltransferase"/>
    <property type="match status" value="1"/>
</dbReference>
<keyword evidence="3 4" id="KW-0414">Isoprene biosynthesis</keyword>
<evidence type="ECO:0000313" key="6">
    <source>
        <dbReference type="Proteomes" id="UP000607645"/>
    </source>
</evidence>
<dbReference type="RefSeq" id="WP_186919713.1">
    <property type="nucleotide sequence ID" value="NZ_JACOPQ010000010.1"/>
</dbReference>
<dbReference type="UniPathway" id="UPA00056">
    <property type="reaction ID" value="UER00093"/>
</dbReference>
<sequence>MGLFGRLRRRKNAQTPYCAAVVPAAGSAARMEGQDKILTILGDYPVLVHTLRALNDSALIQEIVVVTRGDLIVPVGQICRDFAFGKVTKVIVGGDTRTASVLAGAREVSGEAELIAIHDGARPLVPPEVVDAAILRAAECGAAAPAVPVKDTVKRASGALVEATLDRDSLFAVQTPQVFHADLIRGALQKALDDGAAVTDDCAAVERIGMTVALTEGSYENIKITTPTDLLIAEAILSGRE</sequence>
<keyword evidence="6" id="KW-1185">Reference proteome</keyword>
<gene>
    <name evidence="4 5" type="primary">ispD</name>
    <name evidence="5" type="ORF">H8S62_12950</name>
</gene>
<dbReference type="InterPro" id="IPR029044">
    <property type="entry name" value="Nucleotide-diphossugar_trans"/>
</dbReference>
<dbReference type="GO" id="GO:0050518">
    <property type="term" value="F:2-C-methyl-D-erythritol 4-phosphate cytidylyltransferase activity"/>
    <property type="evidence" value="ECO:0007669"/>
    <property type="project" value="UniProtKB-UniRule"/>
</dbReference>
<comment type="pathway">
    <text evidence="4">Isoprenoid biosynthesis; isopentenyl diphosphate biosynthesis via DXP pathway; isopentenyl diphosphate from 1-deoxy-D-xylulose 5-phosphate: step 2/6.</text>
</comment>
<feature type="site" description="Transition state stabilizer" evidence="4">
    <location>
        <position position="36"/>
    </location>
</feature>
<keyword evidence="2 4" id="KW-0548">Nucleotidyltransferase</keyword>
<protein>
    <recommendedName>
        <fullName evidence="4">2-C-methyl-D-erythritol 4-phosphate cytidylyltransferase</fullName>
        <ecNumber evidence="4">2.7.7.60</ecNumber>
    </recommendedName>
    <alternativeName>
        <fullName evidence="4">4-diphosphocytidyl-2C-methyl-D-erythritol synthase</fullName>
    </alternativeName>
    <alternativeName>
        <fullName evidence="4">MEP cytidylyltransferase</fullName>
        <shortName evidence="4">MCT</shortName>
    </alternativeName>
</protein>
<comment type="catalytic activity">
    <reaction evidence="4">
        <text>2-C-methyl-D-erythritol 4-phosphate + CTP + H(+) = 4-CDP-2-C-methyl-D-erythritol + diphosphate</text>
        <dbReference type="Rhea" id="RHEA:13429"/>
        <dbReference type="ChEBI" id="CHEBI:15378"/>
        <dbReference type="ChEBI" id="CHEBI:33019"/>
        <dbReference type="ChEBI" id="CHEBI:37563"/>
        <dbReference type="ChEBI" id="CHEBI:57823"/>
        <dbReference type="ChEBI" id="CHEBI:58262"/>
        <dbReference type="EC" id="2.7.7.60"/>
    </reaction>
</comment>
<organism evidence="5 6">
    <name type="scientific">Lawsonibacter faecis</name>
    <dbReference type="NCBI Taxonomy" id="2763052"/>
    <lineage>
        <taxon>Bacteria</taxon>
        <taxon>Bacillati</taxon>
        <taxon>Bacillota</taxon>
        <taxon>Clostridia</taxon>
        <taxon>Eubacteriales</taxon>
        <taxon>Oscillospiraceae</taxon>
        <taxon>Lawsonibacter</taxon>
    </lineage>
</organism>
<keyword evidence="1 4" id="KW-0808">Transferase</keyword>
<comment type="function">
    <text evidence="4">Catalyzes the formation of 4-diphosphocytidyl-2-C-methyl-D-erythritol from CTP and 2-C-methyl-D-erythritol 4-phosphate (MEP).</text>
</comment>
<name>A0A8J6MH13_9FIRM</name>
<comment type="similarity">
    <text evidence="4">Belongs to the IspD/TarI cytidylyltransferase family. IspD subfamily.</text>
</comment>
<dbReference type="EMBL" id="JACOPQ010000010">
    <property type="protein sequence ID" value="MBC5737913.1"/>
    <property type="molecule type" value="Genomic_DNA"/>
</dbReference>